<name>A0A1I2J2X6_9BACT</name>
<dbReference type="InterPro" id="IPR006143">
    <property type="entry name" value="RND_pump_MFP"/>
</dbReference>
<dbReference type="PANTHER" id="PTHR30097">
    <property type="entry name" value="CATION EFFLUX SYSTEM PROTEIN CUSB"/>
    <property type="match status" value="1"/>
</dbReference>
<dbReference type="GO" id="GO:0030313">
    <property type="term" value="C:cell envelope"/>
    <property type="evidence" value="ECO:0007669"/>
    <property type="project" value="TreeGrafter"/>
</dbReference>
<evidence type="ECO:0000256" key="1">
    <source>
        <dbReference type="ARBA" id="ARBA00009477"/>
    </source>
</evidence>
<dbReference type="NCBIfam" id="TIGR01730">
    <property type="entry name" value="RND_mfp"/>
    <property type="match status" value="1"/>
</dbReference>
<reference evidence="6 7" key="1">
    <citation type="submission" date="2016-10" db="EMBL/GenBank/DDBJ databases">
        <authorList>
            <person name="de Groot N.N."/>
        </authorList>
    </citation>
    <scope>NUCLEOTIDE SEQUENCE [LARGE SCALE GENOMIC DNA]</scope>
    <source>
        <strain evidence="6 7">CGMCC 1.9156</strain>
    </source>
</reference>
<evidence type="ECO:0000256" key="3">
    <source>
        <dbReference type="SAM" id="MobiDB-lite"/>
    </source>
</evidence>
<dbReference type="GO" id="GO:0022857">
    <property type="term" value="F:transmembrane transporter activity"/>
    <property type="evidence" value="ECO:0007669"/>
    <property type="project" value="InterPro"/>
</dbReference>
<dbReference type="GO" id="GO:0060003">
    <property type="term" value="P:copper ion export"/>
    <property type="evidence" value="ECO:0007669"/>
    <property type="project" value="TreeGrafter"/>
</dbReference>
<dbReference type="InterPro" id="IPR058649">
    <property type="entry name" value="CzcB_C"/>
</dbReference>
<dbReference type="InterPro" id="IPR051909">
    <property type="entry name" value="MFP_Cation_Efflux"/>
</dbReference>
<dbReference type="Gene3D" id="2.40.50.100">
    <property type="match status" value="1"/>
</dbReference>
<feature type="compositionally biased region" description="Basic and acidic residues" evidence="3">
    <location>
        <begin position="26"/>
        <end position="86"/>
    </location>
</feature>
<feature type="signal peptide" evidence="4">
    <location>
        <begin position="1"/>
        <end position="21"/>
    </location>
</feature>
<feature type="chain" id="PRO_5011481367" evidence="4">
    <location>
        <begin position="22"/>
        <end position="418"/>
    </location>
</feature>
<dbReference type="SUPFAM" id="SSF111369">
    <property type="entry name" value="HlyD-like secretion proteins"/>
    <property type="match status" value="1"/>
</dbReference>
<organism evidence="6 7">
    <name type="scientific">Sunxiuqinia elliptica</name>
    <dbReference type="NCBI Taxonomy" id="655355"/>
    <lineage>
        <taxon>Bacteria</taxon>
        <taxon>Pseudomonadati</taxon>
        <taxon>Bacteroidota</taxon>
        <taxon>Bacteroidia</taxon>
        <taxon>Marinilabiliales</taxon>
        <taxon>Prolixibacteraceae</taxon>
        <taxon>Sunxiuqinia</taxon>
    </lineage>
</organism>
<dbReference type="EMBL" id="FONW01000007">
    <property type="protein sequence ID" value="SFF48360.1"/>
    <property type="molecule type" value="Genomic_DNA"/>
</dbReference>
<keyword evidence="7" id="KW-1185">Reference proteome</keyword>
<feature type="domain" description="CzcB-like C-terminal circularly permuted SH3-like" evidence="5">
    <location>
        <begin position="343"/>
        <end position="403"/>
    </location>
</feature>
<protein>
    <submittedName>
        <fullName evidence="6">RND family efflux transporter, MFP subunit</fullName>
    </submittedName>
</protein>
<gene>
    <name evidence="6" type="ORF">SAMN05216283_107131</name>
</gene>
<dbReference type="GO" id="GO:0016020">
    <property type="term" value="C:membrane"/>
    <property type="evidence" value="ECO:0007669"/>
    <property type="project" value="InterPro"/>
</dbReference>
<accession>A0A1I2J2X6</accession>
<proteinExistence type="inferred from homology"/>
<dbReference type="Gene3D" id="2.40.420.20">
    <property type="match status" value="1"/>
</dbReference>
<evidence type="ECO:0000313" key="6">
    <source>
        <dbReference type="EMBL" id="SFF48360.1"/>
    </source>
</evidence>
<dbReference type="Proteomes" id="UP000198964">
    <property type="component" value="Unassembled WGS sequence"/>
</dbReference>
<dbReference type="PROSITE" id="PS51257">
    <property type="entry name" value="PROKAR_LIPOPROTEIN"/>
    <property type="match status" value="1"/>
</dbReference>
<keyword evidence="2" id="KW-0813">Transport</keyword>
<dbReference type="PANTHER" id="PTHR30097:SF4">
    <property type="entry name" value="SLR6042 PROTEIN"/>
    <property type="match status" value="1"/>
</dbReference>
<comment type="similarity">
    <text evidence="1">Belongs to the membrane fusion protein (MFP) (TC 8.A.1) family.</text>
</comment>
<dbReference type="RefSeq" id="WP_093920466.1">
    <property type="nucleotide sequence ID" value="NZ_FONW01000007.1"/>
</dbReference>
<evidence type="ECO:0000259" key="5">
    <source>
        <dbReference type="Pfam" id="PF25975"/>
    </source>
</evidence>
<sequence length="418" mass="46604">MKKIILPFLLFGYLAWGTACSSSNKQGEHDPQHDTEAAHDHEGHDHGEHDHDHEGEEHDHDHDHEEASSEHAGHDHTSESEKHEHEHNEAYGMLVIAPNKFQEVIHTSGNIMPAQGDEITLTANHDGVVVFGNKSLLPGEQVRQGENLITISGKTMIHDNIEATFLDSKTAYETAKANYERAKLLNADKITSDQELAEIKMAFEKARINYETIKQNYSSGGQKISANSSGYIKDILVSEGEFVTTGQPILKITKNKRLVVKADVPQRFFPMLSKIKTANFITLYDQQLHKTEELNGKLISYGKSTGENSLFTPIYFEIDNIGNLLAGSFVEVYLKTSEVPNAIVVPKTALLEEAGRYYVYVEAGETFEKRYVTIDCNDGENYHITDGLKAGDHVATKNPYLIKLASMSSALPAHSHQH</sequence>
<evidence type="ECO:0000256" key="4">
    <source>
        <dbReference type="SAM" id="SignalP"/>
    </source>
</evidence>
<keyword evidence="4" id="KW-0732">Signal</keyword>
<dbReference type="GO" id="GO:0015679">
    <property type="term" value="P:plasma membrane copper ion transport"/>
    <property type="evidence" value="ECO:0007669"/>
    <property type="project" value="TreeGrafter"/>
</dbReference>
<dbReference type="STRING" id="655355.SAMN05216283_107131"/>
<feature type="region of interest" description="Disordered" evidence="3">
    <location>
        <begin position="22"/>
        <end position="86"/>
    </location>
</feature>
<dbReference type="Pfam" id="PF25975">
    <property type="entry name" value="CzcB_C"/>
    <property type="match status" value="1"/>
</dbReference>
<dbReference type="AlphaFoldDB" id="A0A1I2J2X6"/>
<evidence type="ECO:0000256" key="2">
    <source>
        <dbReference type="ARBA" id="ARBA00022448"/>
    </source>
</evidence>
<dbReference type="Gene3D" id="2.40.30.170">
    <property type="match status" value="1"/>
</dbReference>
<dbReference type="Gene3D" id="1.10.287.470">
    <property type="entry name" value="Helix hairpin bin"/>
    <property type="match status" value="1"/>
</dbReference>
<evidence type="ECO:0000313" key="7">
    <source>
        <dbReference type="Proteomes" id="UP000198964"/>
    </source>
</evidence>